<feature type="compositionally biased region" description="Basic and acidic residues" evidence="1">
    <location>
        <begin position="161"/>
        <end position="180"/>
    </location>
</feature>
<feature type="compositionally biased region" description="Basic and acidic residues" evidence="1">
    <location>
        <begin position="39"/>
        <end position="68"/>
    </location>
</feature>
<reference evidence="2" key="1">
    <citation type="submission" date="2020-02" db="EMBL/GenBank/DDBJ databases">
        <authorList>
            <person name="Meier V. D."/>
        </authorList>
    </citation>
    <scope>NUCLEOTIDE SEQUENCE</scope>
    <source>
        <strain evidence="2">AVDCRST_MAG25</strain>
    </source>
</reference>
<organism evidence="2">
    <name type="scientific">uncultured Rubrobacteraceae bacterium</name>
    <dbReference type="NCBI Taxonomy" id="349277"/>
    <lineage>
        <taxon>Bacteria</taxon>
        <taxon>Bacillati</taxon>
        <taxon>Actinomycetota</taxon>
        <taxon>Rubrobacteria</taxon>
        <taxon>Rubrobacterales</taxon>
        <taxon>Rubrobacteraceae</taxon>
        <taxon>environmental samples</taxon>
    </lineage>
</organism>
<feature type="compositionally biased region" description="Basic residues" evidence="1">
    <location>
        <begin position="1"/>
        <end position="25"/>
    </location>
</feature>
<name>A0A6J4RBE1_9ACTN</name>
<gene>
    <name evidence="2" type="ORF">AVDCRST_MAG25-1326</name>
</gene>
<feature type="compositionally biased region" description="Basic and acidic residues" evidence="1">
    <location>
        <begin position="110"/>
        <end position="137"/>
    </location>
</feature>
<dbReference type="EMBL" id="CADCVI010000080">
    <property type="protein sequence ID" value="CAA9464396.1"/>
    <property type="molecule type" value="Genomic_DNA"/>
</dbReference>
<accession>A0A6J4RBE1</accession>
<feature type="region of interest" description="Disordered" evidence="1">
    <location>
        <begin position="1"/>
        <end position="280"/>
    </location>
</feature>
<feature type="non-terminal residue" evidence="2">
    <location>
        <position position="1"/>
    </location>
</feature>
<feature type="compositionally biased region" description="Basic and acidic residues" evidence="1">
    <location>
        <begin position="206"/>
        <end position="215"/>
    </location>
</feature>
<protein>
    <submittedName>
        <fullName evidence="2">Uncharacterized protein</fullName>
    </submittedName>
</protein>
<feature type="compositionally biased region" description="Basic residues" evidence="1">
    <location>
        <begin position="96"/>
        <end position="108"/>
    </location>
</feature>
<evidence type="ECO:0000256" key="1">
    <source>
        <dbReference type="SAM" id="MobiDB-lite"/>
    </source>
</evidence>
<feature type="non-terminal residue" evidence="2">
    <location>
        <position position="280"/>
    </location>
</feature>
<sequence length="280" mass="30936">EVRVHRHQRRPAHRRAARRRGRGGRVGRGLLLGRHLRGRRDGDPRPLGGHGRDGDADEPRPDRRDSHATRPPPPVEARPRGGDPRPPLARTSGHAGRTRRPRRLRLRSGRGTDRPEGSGGKAGREPEDTGRTVERRALLLRGGALHDSRDDVSSAPCTEAAHPDLARRRVAEQEVHEPRTSLRWPARGQGERERARRAWPHAGGRPGDEVLRRGEPSTGRPLRHRVRGGDAGGRCGARGLHRAALRGGGGYVVDRGSMVAPQRARRPRSPHRPGSAPRRM</sequence>
<evidence type="ECO:0000313" key="2">
    <source>
        <dbReference type="EMBL" id="CAA9464396.1"/>
    </source>
</evidence>
<proteinExistence type="predicted"/>
<dbReference type="AlphaFoldDB" id="A0A6J4RBE1"/>